<keyword evidence="2" id="KW-1185">Reference proteome</keyword>
<proteinExistence type="predicted"/>
<dbReference type="EMBL" id="RBXN01000005">
    <property type="protein sequence ID" value="RKT51354.1"/>
    <property type="molecule type" value="Genomic_DNA"/>
</dbReference>
<name>A0A495VPW4_9BACT</name>
<evidence type="ECO:0000313" key="2">
    <source>
        <dbReference type="Proteomes" id="UP000269493"/>
    </source>
</evidence>
<gene>
    <name evidence="1" type="ORF">BC742_1627</name>
</gene>
<dbReference type="Proteomes" id="UP000269493">
    <property type="component" value="Unassembled WGS sequence"/>
</dbReference>
<evidence type="ECO:0000313" key="1">
    <source>
        <dbReference type="EMBL" id="RKT51354.1"/>
    </source>
</evidence>
<accession>A0A495VPW4</accession>
<comment type="caution">
    <text evidence="1">The sequence shown here is derived from an EMBL/GenBank/DDBJ whole genome shotgun (WGS) entry which is preliminary data.</text>
</comment>
<sequence length="86" mass="9778">MMKNQEEKKEKQSEDLVSLNDSLYNEFSLEELEKRLETDPLLFGNLVDPLCFIDFSCTCKKGTYTCEHGGDTCPCDGANLDCPEFL</sequence>
<dbReference type="OrthoDB" id="1100577at2"/>
<dbReference type="AlphaFoldDB" id="A0A495VPW4"/>
<dbReference type="RefSeq" id="WP_022600733.1">
    <property type="nucleotide sequence ID" value="NZ_KI440787.1"/>
</dbReference>
<protein>
    <submittedName>
        <fullName evidence="1">Uncharacterized protein</fullName>
    </submittedName>
</protein>
<reference evidence="1 2" key="1">
    <citation type="submission" date="2018-10" db="EMBL/GenBank/DDBJ databases">
        <title>Genomic Encyclopedia of Archaeal and Bacterial Type Strains, Phase II (KMG-II): from individual species to whole genera.</title>
        <authorList>
            <person name="Goeker M."/>
        </authorList>
    </citation>
    <scope>NUCLEOTIDE SEQUENCE [LARGE SCALE GENOMIC DNA]</scope>
    <source>
        <strain evidence="1 2">NSB1</strain>
    </source>
</reference>
<organism evidence="1 2">
    <name type="scientific">Coprobacter fastidiosus NSB1 = JCM 33896</name>
    <dbReference type="NCBI Taxonomy" id="1349822"/>
    <lineage>
        <taxon>Bacteria</taxon>
        <taxon>Pseudomonadati</taxon>
        <taxon>Bacteroidota</taxon>
        <taxon>Bacteroidia</taxon>
        <taxon>Bacteroidales</taxon>
        <taxon>Barnesiellaceae</taxon>
        <taxon>Coprobacter</taxon>
    </lineage>
</organism>
<dbReference type="GeneID" id="92929496"/>